<proteinExistence type="predicted"/>
<dbReference type="RefSeq" id="WP_386844412.1">
    <property type="nucleotide sequence ID" value="NZ_JBHUMK010000031.1"/>
</dbReference>
<dbReference type="Proteomes" id="UP001597475">
    <property type="component" value="Unassembled WGS sequence"/>
</dbReference>
<evidence type="ECO:0000313" key="4">
    <source>
        <dbReference type="Proteomes" id="UP001597475"/>
    </source>
</evidence>
<dbReference type="InterPro" id="IPR018960">
    <property type="entry name" value="DUF1990"/>
</dbReference>
<evidence type="ECO:0000256" key="1">
    <source>
        <dbReference type="SAM" id="MobiDB-lite"/>
    </source>
</evidence>
<accession>A0ABW5P250</accession>
<evidence type="ECO:0000313" key="3">
    <source>
        <dbReference type="EMBL" id="MFD2609218.1"/>
    </source>
</evidence>
<dbReference type="EMBL" id="JBHUMK010000031">
    <property type="protein sequence ID" value="MFD2609218.1"/>
    <property type="molecule type" value="Genomic_DNA"/>
</dbReference>
<gene>
    <name evidence="3" type="ORF">ACFSR9_07170</name>
</gene>
<sequence>MTPRPPLSDVQRARLESYAKARANFDDTRISEYNAENGWRIDDYEQELPAEPPGHPLPGGSFYAATEVLRNYSFPPPDLITGVFLPDTPLEDRVMVLRGRFLLFTFWFGVRVVNVIDEVRLLPGKDGAGGDGQEAVWGYSYRTLEGHYERGQIDFSVHKHLRTGRVMFRIHAVSQTGAIPNPFYRLGFRLFGRFLQRRFAHESMRRLKAQVQEMLLTGASTPPEPSRLETVAPGEVPDSVTEKVEEQAARAAHQPASGGSDASQN</sequence>
<organism evidence="3 4">
    <name type="scientific">Deinococcus taklimakanensis</name>
    <dbReference type="NCBI Taxonomy" id="536443"/>
    <lineage>
        <taxon>Bacteria</taxon>
        <taxon>Thermotogati</taxon>
        <taxon>Deinococcota</taxon>
        <taxon>Deinococci</taxon>
        <taxon>Deinococcales</taxon>
        <taxon>Deinococcaceae</taxon>
        <taxon>Deinococcus</taxon>
    </lineage>
</organism>
<evidence type="ECO:0000259" key="2">
    <source>
        <dbReference type="Pfam" id="PF09348"/>
    </source>
</evidence>
<comment type="caution">
    <text evidence="3">The sequence shown here is derived from an EMBL/GenBank/DDBJ whole genome shotgun (WGS) entry which is preliminary data.</text>
</comment>
<keyword evidence="4" id="KW-1185">Reference proteome</keyword>
<dbReference type="Pfam" id="PF09348">
    <property type="entry name" value="DUF1990"/>
    <property type="match status" value="1"/>
</dbReference>
<reference evidence="4" key="1">
    <citation type="journal article" date="2019" name="Int. J. Syst. Evol. Microbiol.">
        <title>The Global Catalogue of Microorganisms (GCM) 10K type strain sequencing project: providing services to taxonomists for standard genome sequencing and annotation.</title>
        <authorList>
            <consortium name="The Broad Institute Genomics Platform"/>
            <consortium name="The Broad Institute Genome Sequencing Center for Infectious Disease"/>
            <person name="Wu L."/>
            <person name="Ma J."/>
        </authorList>
    </citation>
    <scope>NUCLEOTIDE SEQUENCE [LARGE SCALE GENOMIC DNA]</scope>
    <source>
        <strain evidence="4">KCTC 33842</strain>
    </source>
</reference>
<feature type="domain" description="DUF1990" evidence="2">
    <location>
        <begin position="36"/>
        <end position="205"/>
    </location>
</feature>
<name>A0ABW5P250_9DEIO</name>
<feature type="region of interest" description="Disordered" evidence="1">
    <location>
        <begin position="218"/>
        <end position="265"/>
    </location>
</feature>
<protein>
    <submittedName>
        <fullName evidence="3">DUF1990 domain-containing protein</fullName>
    </submittedName>
</protein>